<dbReference type="GO" id="GO:0005737">
    <property type="term" value="C:cytoplasm"/>
    <property type="evidence" value="ECO:0007669"/>
    <property type="project" value="UniProtKB-SubCell"/>
</dbReference>
<dbReference type="InterPro" id="IPR029060">
    <property type="entry name" value="PIN-like_dom_sf"/>
</dbReference>
<dbReference type="InterPro" id="IPR019458">
    <property type="entry name" value="Est1-like_N"/>
</dbReference>
<organism evidence="9 11">
    <name type="scientific">Rotaria socialis</name>
    <dbReference type="NCBI Taxonomy" id="392032"/>
    <lineage>
        <taxon>Eukaryota</taxon>
        <taxon>Metazoa</taxon>
        <taxon>Spiralia</taxon>
        <taxon>Gnathifera</taxon>
        <taxon>Rotifera</taxon>
        <taxon>Eurotatoria</taxon>
        <taxon>Bdelloidea</taxon>
        <taxon>Philodinida</taxon>
        <taxon>Philodinidae</taxon>
        <taxon>Rotaria</taxon>
    </lineage>
</organism>
<name>A0A817VWE7_9BILA</name>
<dbReference type="SUPFAM" id="SSF88723">
    <property type="entry name" value="PIN domain-like"/>
    <property type="match status" value="1"/>
</dbReference>
<dbReference type="EMBL" id="CAJNYV010000134">
    <property type="protein sequence ID" value="CAF3346806.1"/>
    <property type="molecule type" value="Genomic_DNA"/>
</dbReference>
<dbReference type="Gene3D" id="1.25.40.10">
    <property type="entry name" value="Tetratricopeptide repeat domain"/>
    <property type="match status" value="1"/>
</dbReference>
<feature type="compositionally biased region" description="Polar residues" evidence="7">
    <location>
        <begin position="177"/>
        <end position="188"/>
    </location>
</feature>
<feature type="region of interest" description="Disordered" evidence="7">
    <location>
        <begin position="856"/>
        <end position="898"/>
    </location>
</feature>
<dbReference type="InterPro" id="IPR018834">
    <property type="entry name" value="DNA/RNA-bd_Est1-type"/>
</dbReference>
<dbReference type="GO" id="GO:0070034">
    <property type="term" value="F:telomerase RNA binding"/>
    <property type="evidence" value="ECO:0007669"/>
    <property type="project" value="TreeGrafter"/>
</dbReference>
<feature type="compositionally biased region" description="Polar residues" evidence="7">
    <location>
        <begin position="862"/>
        <end position="871"/>
    </location>
</feature>
<evidence type="ECO:0000313" key="9">
    <source>
        <dbReference type="EMBL" id="CAF3346806.1"/>
    </source>
</evidence>
<dbReference type="Proteomes" id="UP000663838">
    <property type="component" value="Unassembled WGS sequence"/>
</dbReference>
<evidence type="ECO:0000256" key="5">
    <source>
        <dbReference type="ARBA" id="ARBA00023242"/>
    </source>
</evidence>
<evidence type="ECO:0000256" key="3">
    <source>
        <dbReference type="ARBA" id="ARBA00022490"/>
    </source>
</evidence>
<feature type="compositionally biased region" description="Polar residues" evidence="7">
    <location>
        <begin position="1"/>
        <end position="14"/>
    </location>
</feature>
<keyword evidence="5" id="KW-0539">Nucleus</keyword>
<evidence type="ECO:0000256" key="7">
    <source>
        <dbReference type="SAM" id="MobiDB-lite"/>
    </source>
</evidence>
<dbReference type="InterPro" id="IPR002716">
    <property type="entry name" value="PIN_dom"/>
</dbReference>
<evidence type="ECO:0000256" key="1">
    <source>
        <dbReference type="ARBA" id="ARBA00004123"/>
    </source>
</evidence>
<sequence length="1118" mass="129004">MSAVDNQVDSNYKKNNNRAHKPEIQRYSVAKGKYSSRLNNDRPSSGNSKNSNSYYNKNNDCYYNDSSYYDNDYNNYQQKSQRKPPKKKTSEPEVKVNQVSSNTKDASDGEQESDLDKRLETMTFENQKLSEPKTPETRGGLIFLNNKETHDNTNEIESSPREFYNQTRKKQTNNKKPTSASQPQSVTQSLRGLTNVTRTLYDPNAPAPKTPPVINIQPITTVRVAQNPTLLQQPPPPPPPPSALSTNTQQMQEFYQQQFFNHELWNQTYGNTQQNDACLQAAQAMQMRKQAFNYWITQIHNLEKSLSIYLNNSPHMEVNFRRMMEAKITLQQAYIHAMMTDIESSLAKNLDAQLWKSCFHNVIERFREHDKQLNDNSNVKKCIETVIEDGERFFLAFIRQLESAFLIDTKLYFNPNAYSPELNTIVAKYALLCTQHCFLNLGDLARYKETNRNGTDYAEARKYYLRARLLYPKNGKSCKQLAILAVMTHRRLDAIYYYIRALATTTLNDSVKQNLVSLFEEARRRLETLEKELKEREKKNERKIRAGNQKLEIWKRTDGTIVGRSLDDGQSSNSQNEFDGCVSQQELIHWFTLNYIALHGKLYTKTGMESYTELCSRMLRQFQYLLRQDPCVFGRQQLVQMMAINMYQIEVAKQVNVSVDIVVRSQYEESSLQLSLDMFGLLTEQTSLIIEHHLKARSVISNADKPAPIFNSWLRHVFPSLKIFTDWMTCNANSFIPLPDQLPAEFGPHPDILMSLAKVINLIRTIDRTHIQLGSNLTIPVILEEDIELSGFYPLLTLPADTLQTTSDTPLDEAKDCKRIIRLCFFADYLCGLKQPVFIYNVQQKTYHPALKSAIHSERSKSPANDNPNSSIEHEFHTSEPTSPLPNSNSTDQSSPDTIINGIDMKELKLKKRQLEHQLAEKQKQEQVVKDILNTSRLIEIEVIPRFIVLDTNCFVNYLPIIYKLIKQGRFIIIIPLIVICELDKLSVTTIADDDSYEHAEMVRRQSIQAVKMIEECFASKERRVQAMTGEGTVLDSIQFRNEVKKNESNDDTILGCCLKYCRDNPREFFPQNKDGAIRLHREVVLITDDRNLRLKAQARNVPVKDLMKFFELAQVVL</sequence>
<feature type="compositionally biased region" description="Low complexity" evidence="7">
    <location>
        <begin position="44"/>
        <end position="79"/>
    </location>
</feature>
<protein>
    <recommendedName>
        <fullName evidence="8">PIN domain-containing protein</fullName>
    </recommendedName>
</protein>
<dbReference type="GO" id="GO:0042162">
    <property type="term" value="F:telomeric DNA binding"/>
    <property type="evidence" value="ECO:0007669"/>
    <property type="project" value="TreeGrafter"/>
</dbReference>
<comment type="caution">
    <text evidence="9">The sequence shown here is derived from an EMBL/GenBank/DDBJ whole genome shotgun (WGS) entry which is preliminary data.</text>
</comment>
<feature type="compositionally biased region" description="Polar residues" evidence="7">
    <location>
        <begin position="879"/>
        <end position="898"/>
    </location>
</feature>
<evidence type="ECO:0000313" key="10">
    <source>
        <dbReference type="EMBL" id="CAF4561241.1"/>
    </source>
</evidence>
<dbReference type="GO" id="GO:0005697">
    <property type="term" value="C:telomerase holoenzyme complex"/>
    <property type="evidence" value="ECO:0007669"/>
    <property type="project" value="TreeGrafter"/>
</dbReference>
<evidence type="ECO:0000256" key="6">
    <source>
        <dbReference type="SAM" id="Coils"/>
    </source>
</evidence>
<dbReference type="Pfam" id="PF10373">
    <property type="entry name" value="EST1_DNA_bind"/>
    <property type="match status" value="1"/>
</dbReference>
<evidence type="ECO:0000256" key="4">
    <source>
        <dbReference type="ARBA" id="ARBA00023161"/>
    </source>
</evidence>
<evidence type="ECO:0000259" key="8">
    <source>
        <dbReference type="SMART" id="SM00670"/>
    </source>
</evidence>
<keyword evidence="6" id="KW-0175">Coiled coil</keyword>
<feature type="domain" description="PIN" evidence="8">
    <location>
        <begin position="946"/>
        <end position="1095"/>
    </location>
</feature>
<dbReference type="Pfam" id="PF10374">
    <property type="entry name" value="EST1"/>
    <property type="match status" value="1"/>
</dbReference>
<dbReference type="SMART" id="SM00670">
    <property type="entry name" value="PINc"/>
    <property type="match status" value="1"/>
</dbReference>
<dbReference type="AlphaFoldDB" id="A0A817VWE7"/>
<feature type="region of interest" description="Disordered" evidence="7">
    <location>
        <begin position="1"/>
        <end position="188"/>
    </location>
</feature>
<evidence type="ECO:0000256" key="2">
    <source>
        <dbReference type="ARBA" id="ARBA00004496"/>
    </source>
</evidence>
<dbReference type="InterPro" id="IPR045153">
    <property type="entry name" value="Est1/Ebs1-like"/>
</dbReference>
<dbReference type="InterPro" id="IPR011990">
    <property type="entry name" value="TPR-like_helical_dom_sf"/>
</dbReference>
<dbReference type="SUPFAM" id="SSF48452">
    <property type="entry name" value="TPR-like"/>
    <property type="match status" value="1"/>
</dbReference>
<comment type="subcellular location">
    <subcellularLocation>
        <location evidence="2">Cytoplasm</location>
    </subcellularLocation>
    <subcellularLocation>
        <location evidence="1">Nucleus</location>
    </subcellularLocation>
</comment>
<feature type="coiled-coil region" evidence="6">
    <location>
        <begin position="512"/>
        <end position="546"/>
    </location>
</feature>
<dbReference type="Pfam" id="PF13638">
    <property type="entry name" value="PIN_4"/>
    <property type="match status" value="1"/>
</dbReference>
<gene>
    <name evidence="9" type="ORF">KIK155_LOCUS3228</name>
    <name evidence="10" type="ORF">TOA249_LOCUS7934</name>
</gene>
<reference evidence="9" key="1">
    <citation type="submission" date="2021-02" db="EMBL/GenBank/DDBJ databases">
        <authorList>
            <person name="Nowell W R."/>
        </authorList>
    </citation>
    <scope>NUCLEOTIDE SEQUENCE</scope>
</reference>
<proteinExistence type="predicted"/>
<accession>A0A817VWE7</accession>
<dbReference type="PANTHER" id="PTHR15696">
    <property type="entry name" value="SMG-7 SUPPRESSOR WITH MORPHOLOGICAL EFFECT ON GENITALIA PROTEIN 7"/>
    <property type="match status" value="1"/>
</dbReference>
<keyword evidence="3" id="KW-0963">Cytoplasm</keyword>
<dbReference type="Proteomes" id="UP000663865">
    <property type="component" value="Unassembled WGS sequence"/>
</dbReference>
<dbReference type="EMBL" id="CAJOBS010000367">
    <property type="protein sequence ID" value="CAF4561241.1"/>
    <property type="molecule type" value="Genomic_DNA"/>
</dbReference>
<evidence type="ECO:0000313" key="11">
    <source>
        <dbReference type="Proteomes" id="UP000663865"/>
    </source>
</evidence>
<dbReference type="GO" id="GO:0000184">
    <property type="term" value="P:nuclear-transcribed mRNA catabolic process, nonsense-mediated decay"/>
    <property type="evidence" value="ECO:0007669"/>
    <property type="project" value="UniProtKB-KW"/>
</dbReference>
<dbReference type="Gene3D" id="3.40.50.1010">
    <property type="entry name" value="5'-nuclease"/>
    <property type="match status" value="1"/>
</dbReference>
<dbReference type="PANTHER" id="PTHR15696:SF0">
    <property type="entry name" value="TELOMERASE-BINDING PROTEIN EST1A"/>
    <property type="match status" value="1"/>
</dbReference>
<keyword evidence="4" id="KW-0866">Nonsense-mediated mRNA decay</keyword>